<dbReference type="EMBL" id="CAJNJQ010000921">
    <property type="protein sequence ID" value="CAE7108921.1"/>
    <property type="molecule type" value="Genomic_DNA"/>
</dbReference>
<comment type="caution">
    <text evidence="1">The sequence shown here is derived from an EMBL/GenBank/DDBJ whole genome shotgun (WGS) entry which is preliminary data.</text>
</comment>
<sequence length="394" mass="43534">MRVTQVGSEWLGSYHDHPPIPERMIPNTSSSPYPISVCSMPNEVIELIASQLILSFKDVIAFSSASRRIREATAFLVTKPLLIEDTAGTMAFDSEATSTIGLSRAAVVNVKFVTGDTRIQSEQSEQLRCLLARAPRLRYLALQRPPLPTDKQGTPIRWEPTRSKTSAHPFPLRTCHFPVRGTYLPNLTHLDLSDLSLHPMIFSRLPNLTHLKLSLSGHQDAYLPSEVINIITFAKSCKLIAFEVGMHAMTDQRERLNVAKACVGAWPSLRTLNLVSADPKGKVLSLCDSWTKLENVLDSATELASVLQLCPSLTTLLLGICSYCIGDLAAIFQRYCPSLKSFGCLTPGNITSGNRRPFIESFMLVVARRTEQGGWLHSKEVPENGDISVFGMLE</sequence>
<dbReference type="InterPro" id="IPR032675">
    <property type="entry name" value="LRR_dom_sf"/>
</dbReference>
<dbReference type="SUPFAM" id="SSF52047">
    <property type="entry name" value="RNI-like"/>
    <property type="match status" value="1"/>
</dbReference>
<accession>A0A8H3DWU1</accession>
<dbReference type="Gene3D" id="3.80.10.10">
    <property type="entry name" value="Ribonuclease Inhibitor"/>
    <property type="match status" value="1"/>
</dbReference>
<name>A0A8H3DWU1_9AGAM</name>
<dbReference type="Proteomes" id="UP000663827">
    <property type="component" value="Unassembled WGS sequence"/>
</dbReference>
<gene>
    <name evidence="1" type="ORF">RDB_LOCUS46686</name>
</gene>
<evidence type="ECO:0000313" key="1">
    <source>
        <dbReference type="EMBL" id="CAE7108921.1"/>
    </source>
</evidence>
<dbReference type="AlphaFoldDB" id="A0A8H3DWU1"/>
<organism evidence="1 2">
    <name type="scientific">Rhizoctonia solani</name>
    <dbReference type="NCBI Taxonomy" id="456999"/>
    <lineage>
        <taxon>Eukaryota</taxon>
        <taxon>Fungi</taxon>
        <taxon>Dikarya</taxon>
        <taxon>Basidiomycota</taxon>
        <taxon>Agaricomycotina</taxon>
        <taxon>Agaricomycetes</taxon>
        <taxon>Cantharellales</taxon>
        <taxon>Ceratobasidiaceae</taxon>
        <taxon>Rhizoctonia</taxon>
    </lineage>
</organism>
<proteinExistence type="predicted"/>
<protein>
    <submittedName>
        <fullName evidence="1">Uncharacterized protein</fullName>
    </submittedName>
</protein>
<evidence type="ECO:0000313" key="2">
    <source>
        <dbReference type="Proteomes" id="UP000663827"/>
    </source>
</evidence>
<reference evidence="1" key="1">
    <citation type="submission" date="2021-01" db="EMBL/GenBank/DDBJ databases">
        <authorList>
            <person name="Kaushik A."/>
        </authorList>
    </citation>
    <scope>NUCLEOTIDE SEQUENCE</scope>
    <source>
        <strain evidence="1">AG5</strain>
    </source>
</reference>